<dbReference type="RefSeq" id="WP_235055510.1">
    <property type="nucleotide sequence ID" value="NZ_JAKFHA010000018.1"/>
</dbReference>
<name>A0AA41U1F1_9ACTN</name>
<dbReference type="EMBL" id="JAKFHA010000018">
    <property type="protein sequence ID" value="MCF2530728.1"/>
    <property type="molecule type" value="Genomic_DNA"/>
</dbReference>
<keyword evidence="3" id="KW-1185">Reference proteome</keyword>
<dbReference type="Gene3D" id="3.90.25.10">
    <property type="entry name" value="UDP-galactose 4-epimerase, domain 1"/>
    <property type="match status" value="1"/>
</dbReference>
<dbReference type="Pfam" id="PF05368">
    <property type="entry name" value="NmrA"/>
    <property type="match status" value="1"/>
</dbReference>
<dbReference type="InterPro" id="IPR036291">
    <property type="entry name" value="NAD(P)-bd_dom_sf"/>
</dbReference>
<evidence type="ECO:0000313" key="3">
    <source>
        <dbReference type="Proteomes" id="UP001165378"/>
    </source>
</evidence>
<dbReference type="Gene3D" id="3.40.50.720">
    <property type="entry name" value="NAD(P)-binding Rossmann-like Domain"/>
    <property type="match status" value="1"/>
</dbReference>
<organism evidence="2 3">
    <name type="scientific">Yinghuangia soli</name>
    <dbReference type="NCBI Taxonomy" id="2908204"/>
    <lineage>
        <taxon>Bacteria</taxon>
        <taxon>Bacillati</taxon>
        <taxon>Actinomycetota</taxon>
        <taxon>Actinomycetes</taxon>
        <taxon>Kitasatosporales</taxon>
        <taxon>Streptomycetaceae</taxon>
        <taxon>Yinghuangia</taxon>
    </lineage>
</organism>
<dbReference type="PANTHER" id="PTHR43162:SF1">
    <property type="entry name" value="PRESTALK A DIFFERENTIATION PROTEIN A"/>
    <property type="match status" value="1"/>
</dbReference>
<protein>
    <submittedName>
        <fullName evidence="2">NAD(P)H-binding protein</fullName>
    </submittedName>
</protein>
<dbReference type="SUPFAM" id="SSF51735">
    <property type="entry name" value="NAD(P)-binding Rossmann-fold domains"/>
    <property type="match status" value="1"/>
</dbReference>
<sequence>MTILVTGATGTLGRHVVRCLRRAGHPVRALTRTPAGVTGLPDGVEVVGGDLTRPLTLAAAFDRVSAVHLLGAVGHDHTPLGAAGPQIVAMAVEAGVQRLTVLSPGEEGDLEQAVRDSGLEWTFVWPIDFMSNALGWAEAIRKTAQVREPYGGRSTASVDEADAAAVVATLLAEGGHAGRSLTLTGPEALTPADKVAAIATATGREIRFTELTDDQARLQWRAEGWPAEGIEFMLHMWATVPDSVASVTSTVEELIGRPPRTFAQWAAAHADAFRP</sequence>
<proteinExistence type="predicted"/>
<gene>
    <name evidence="2" type="ORF">LZ495_26400</name>
</gene>
<dbReference type="Proteomes" id="UP001165378">
    <property type="component" value="Unassembled WGS sequence"/>
</dbReference>
<evidence type="ECO:0000313" key="2">
    <source>
        <dbReference type="EMBL" id="MCF2530728.1"/>
    </source>
</evidence>
<reference evidence="2" key="1">
    <citation type="submission" date="2022-01" db="EMBL/GenBank/DDBJ databases">
        <title>Genome-Based Taxonomic Classification of the Phylum Actinobacteria.</title>
        <authorList>
            <person name="Gao Y."/>
        </authorList>
    </citation>
    <scope>NUCLEOTIDE SEQUENCE</scope>
    <source>
        <strain evidence="2">KLBMP 8922</strain>
    </source>
</reference>
<comment type="caution">
    <text evidence="2">The sequence shown here is derived from an EMBL/GenBank/DDBJ whole genome shotgun (WGS) entry which is preliminary data.</text>
</comment>
<dbReference type="PANTHER" id="PTHR43162">
    <property type="match status" value="1"/>
</dbReference>
<evidence type="ECO:0000259" key="1">
    <source>
        <dbReference type="Pfam" id="PF05368"/>
    </source>
</evidence>
<dbReference type="AlphaFoldDB" id="A0AA41U1F1"/>
<dbReference type="InterPro" id="IPR051604">
    <property type="entry name" value="Ergot_Alk_Oxidoreductase"/>
</dbReference>
<dbReference type="InterPro" id="IPR008030">
    <property type="entry name" value="NmrA-like"/>
</dbReference>
<feature type="domain" description="NmrA-like" evidence="1">
    <location>
        <begin position="2"/>
        <end position="99"/>
    </location>
</feature>
<accession>A0AA41U1F1</accession>